<dbReference type="CTD" id="20202127"/>
<dbReference type="EnsemblMetazoa" id="HelroT167896">
    <property type="protein sequence ID" value="HelroP167896"/>
    <property type="gene ID" value="HelroG167896"/>
</dbReference>
<dbReference type="RefSeq" id="XP_009011866.1">
    <property type="nucleotide sequence ID" value="XM_009013618.1"/>
</dbReference>
<dbReference type="PANTHER" id="PTHR37445">
    <property type="entry name" value="PROTEIN CBG24663"/>
    <property type="match status" value="1"/>
</dbReference>
<evidence type="ECO:0000313" key="1">
    <source>
        <dbReference type="EMBL" id="ESO10052.1"/>
    </source>
</evidence>
<dbReference type="Proteomes" id="UP000015101">
    <property type="component" value="Unassembled WGS sequence"/>
</dbReference>
<reference evidence="3" key="1">
    <citation type="submission" date="2012-12" db="EMBL/GenBank/DDBJ databases">
        <authorList>
            <person name="Hellsten U."/>
            <person name="Grimwood J."/>
            <person name="Chapman J.A."/>
            <person name="Shapiro H."/>
            <person name="Aerts A."/>
            <person name="Otillar R.P."/>
            <person name="Terry A.Y."/>
            <person name="Boore J.L."/>
            <person name="Simakov O."/>
            <person name="Marletaz F."/>
            <person name="Cho S.-J."/>
            <person name="Edsinger-Gonzales E."/>
            <person name="Havlak P."/>
            <person name="Kuo D.-H."/>
            <person name="Larsson T."/>
            <person name="Lv J."/>
            <person name="Arendt D."/>
            <person name="Savage R."/>
            <person name="Osoegawa K."/>
            <person name="de Jong P."/>
            <person name="Lindberg D.R."/>
            <person name="Seaver E.C."/>
            <person name="Weisblat D.A."/>
            <person name="Putnam N.H."/>
            <person name="Grigoriev I.V."/>
            <person name="Rokhsar D.S."/>
        </authorList>
    </citation>
    <scope>NUCLEOTIDE SEQUENCE</scope>
</reference>
<dbReference type="OrthoDB" id="7484295at2759"/>
<accession>T1EZX7</accession>
<dbReference type="InParanoid" id="T1EZX7"/>
<name>T1EZX7_HELRO</name>
<reference evidence="2" key="3">
    <citation type="submission" date="2015-06" db="UniProtKB">
        <authorList>
            <consortium name="EnsemblMetazoa"/>
        </authorList>
    </citation>
    <scope>IDENTIFICATION</scope>
</reference>
<dbReference type="GeneID" id="20202127"/>
<gene>
    <name evidence="2" type="primary">20202127</name>
    <name evidence="1" type="ORF">HELRODRAFT_167896</name>
</gene>
<organism evidence="2 3">
    <name type="scientific">Helobdella robusta</name>
    <name type="common">Californian leech</name>
    <dbReference type="NCBI Taxonomy" id="6412"/>
    <lineage>
        <taxon>Eukaryota</taxon>
        <taxon>Metazoa</taxon>
        <taxon>Spiralia</taxon>
        <taxon>Lophotrochozoa</taxon>
        <taxon>Annelida</taxon>
        <taxon>Clitellata</taxon>
        <taxon>Hirudinea</taxon>
        <taxon>Rhynchobdellida</taxon>
        <taxon>Glossiphoniidae</taxon>
        <taxon>Helobdella</taxon>
    </lineage>
</organism>
<dbReference type="HOGENOM" id="CLU_1251858_0_0_1"/>
<protein>
    <submittedName>
        <fullName evidence="1 2">Uncharacterized protein</fullName>
    </submittedName>
</protein>
<dbReference type="EMBL" id="AMQM01002862">
    <property type="status" value="NOT_ANNOTATED_CDS"/>
    <property type="molecule type" value="Genomic_DNA"/>
</dbReference>
<evidence type="ECO:0000313" key="3">
    <source>
        <dbReference type="Proteomes" id="UP000015101"/>
    </source>
</evidence>
<dbReference type="EMBL" id="KB095905">
    <property type="protein sequence ID" value="ESO10052.1"/>
    <property type="molecule type" value="Genomic_DNA"/>
</dbReference>
<proteinExistence type="predicted"/>
<dbReference type="AlphaFoldDB" id="T1EZX7"/>
<sequence>MADDKVKTKKGRALKSAFSNVEYWLCNINFNANLPGNFKNLKCFCEDCVKLLDGFRCLIQPVIAKNDISDEIRSDIKKILKSHGRALSKRGIDSVSNDLKYVQRFLDVANDNKDQENNIAIFHLAETDGKDKNTVLSVVNKLTGDSIKANNILKIYGQGRRVARADTPRPVIVKFFSLVVKMKSTELRGLIADAKFKEAGNQHFLYRVRGVAGRWKIVKLP</sequence>
<keyword evidence="3" id="KW-1185">Reference proteome</keyword>
<dbReference type="KEGG" id="hro:HELRODRAFT_167896"/>
<reference evidence="1 3" key="2">
    <citation type="journal article" date="2013" name="Nature">
        <title>Insights into bilaterian evolution from three spiralian genomes.</title>
        <authorList>
            <person name="Simakov O."/>
            <person name="Marletaz F."/>
            <person name="Cho S.J."/>
            <person name="Edsinger-Gonzales E."/>
            <person name="Havlak P."/>
            <person name="Hellsten U."/>
            <person name="Kuo D.H."/>
            <person name="Larsson T."/>
            <person name="Lv J."/>
            <person name="Arendt D."/>
            <person name="Savage R."/>
            <person name="Osoegawa K."/>
            <person name="de Jong P."/>
            <person name="Grimwood J."/>
            <person name="Chapman J.A."/>
            <person name="Shapiro H."/>
            <person name="Aerts A."/>
            <person name="Otillar R.P."/>
            <person name="Terry A.Y."/>
            <person name="Boore J.L."/>
            <person name="Grigoriev I.V."/>
            <person name="Lindberg D.R."/>
            <person name="Seaver E.C."/>
            <person name="Weisblat D.A."/>
            <person name="Putnam N.H."/>
            <person name="Rokhsar D.S."/>
        </authorList>
    </citation>
    <scope>NUCLEOTIDE SEQUENCE</scope>
</reference>
<evidence type="ECO:0000313" key="2">
    <source>
        <dbReference type="EnsemblMetazoa" id="HelroP167896"/>
    </source>
</evidence>
<dbReference type="PANTHER" id="PTHR37445:SF3">
    <property type="entry name" value="ZINC FINGER PHD-TYPE DOMAIN-CONTAINING PROTEIN"/>
    <property type="match status" value="1"/>
</dbReference>